<sequence>MTRPVDDDSAAQARWSPEEITALVDYLHAHRSEGNGAGGFKSATFTGAVKHLEPFHVAGSKVKDVKSVKYKWGALKAILAIINRWHNTSGNHYDDINGAKGNGGIKEFRNKGWEHRAKMDEISHVGNVDGTASHRGTANQESSQSATPSSLMATPHGIDNPNTGLSQADQETIVNAADTISSVLHTLADLPPPSSDLSTTYSTSRPISSIASNSHSSQKKKRPVSSLSPGDQSGPHSSLFSAHPPVSSTPTATSVYSGRPSAKKRSRTSVPTNAGTKQPGVTTVALHAVDSSIRHLSDSISSSMLDPLVSVREATQLLYSQPAIPQEHRRFMLLQWLKQLSQCLQVFH</sequence>
<proteinExistence type="predicted"/>
<dbReference type="EMBL" id="JAGFBS010000047">
    <property type="protein sequence ID" value="KAG6370584.1"/>
    <property type="molecule type" value="Genomic_DNA"/>
</dbReference>
<evidence type="ECO:0000313" key="3">
    <source>
        <dbReference type="Proteomes" id="UP000683000"/>
    </source>
</evidence>
<feature type="compositionally biased region" description="Polar residues" evidence="1">
    <location>
        <begin position="134"/>
        <end position="152"/>
    </location>
</feature>
<feature type="region of interest" description="Disordered" evidence="1">
    <location>
        <begin position="126"/>
        <end position="166"/>
    </location>
</feature>
<evidence type="ECO:0000313" key="2">
    <source>
        <dbReference type="EMBL" id="KAG6370584.1"/>
    </source>
</evidence>
<evidence type="ECO:0000256" key="1">
    <source>
        <dbReference type="SAM" id="MobiDB-lite"/>
    </source>
</evidence>
<keyword evidence="3" id="KW-1185">Reference proteome</keyword>
<feature type="compositionally biased region" description="Polar residues" evidence="1">
    <location>
        <begin position="225"/>
        <end position="256"/>
    </location>
</feature>
<feature type="compositionally biased region" description="Polar residues" evidence="1">
    <location>
        <begin position="268"/>
        <end position="278"/>
    </location>
</feature>
<name>A0A8I2YEM4_9AGAM</name>
<organism evidence="2 3">
    <name type="scientific">Boletus reticuloceps</name>
    <dbReference type="NCBI Taxonomy" id="495285"/>
    <lineage>
        <taxon>Eukaryota</taxon>
        <taxon>Fungi</taxon>
        <taxon>Dikarya</taxon>
        <taxon>Basidiomycota</taxon>
        <taxon>Agaricomycotina</taxon>
        <taxon>Agaricomycetes</taxon>
        <taxon>Agaricomycetidae</taxon>
        <taxon>Boletales</taxon>
        <taxon>Boletineae</taxon>
        <taxon>Boletaceae</taxon>
        <taxon>Boletoideae</taxon>
        <taxon>Boletus</taxon>
    </lineage>
</organism>
<comment type="caution">
    <text evidence="2">The sequence shown here is derived from an EMBL/GenBank/DDBJ whole genome shotgun (WGS) entry which is preliminary data.</text>
</comment>
<dbReference type="Proteomes" id="UP000683000">
    <property type="component" value="Unassembled WGS sequence"/>
</dbReference>
<protein>
    <recommendedName>
        <fullName evidence="4">Myb/SANT-like domain-containing protein</fullName>
    </recommendedName>
</protein>
<feature type="compositionally biased region" description="Low complexity" evidence="1">
    <location>
        <begin position="202"/>
        <end position="216"/>
    </location>
</feature>
<feature type="region of interest" description="Disordered" evidence="1">
    <location>
        <begin position="189"/>
        <end position="278"/>
    </location>
</feature>
<dbReference type="OrthoDB" id="2690769at2759"/>
<accession>A0A8I2YEM4</accession>
<dbReference type="AlphaFoldDB" id="A0A8I2YEM4"/>
<reference evidence="2" key="1">
    <citation type="submission" date="2021-03" db="EMBL/GenBank/DDBJ databases">
        <title>Evolutionary innovations through gain and loss of genes in the ectomycorrhizal Boletales.</title>
        <authorList>
            <person name="Wu G."/>
            <person name="Miyauchi S."/>
            <person name="Morin E."/>
            <person name="Yang Z.-L."/>
            <person name="Xu J."/>
            <person name="Martin F.M."/>
        </authorList>
    </citation>
    <scope>NUCLEOTIDE SEQUENCE</scope>
    <source>
        <strain evidence="2">BR01</strain>
    </source>
</reference>
<gene>
    <name evidence="2" type="ORF">JVT61DRAFT_11202</name>
</gene>
<evidence type="ECO:0008006" key="4">
    <source>
        <dbReference type="Google" id="ProtNLM"/>
    </source>
</evidence>